<keyword evidence="3" id="KW-0408">Iron</keyword>
<name>A0A938X0W6_9CLOT</name>
<dbReference type="PANTHER" id="PTHR30548:SF6">
    <property type="entry name" value="DEHYDRATASE SUBUNIT YJIM-RELATED"/>
    <property type="match status" value="1"/>
</dbReference>
<sequence>MRLVKDLPEIFEQFSEQKRESFLEVKKYKEAGKPVIGAYCSYFPRELAMAVGAIPVGLCSSSNDTVVIAEQTLPANICPLIKSSYGFAVSDRCPFYYFSDIVVGETTCDGKKKMYELMSDFKEVYVMELPNRQSEYGLELWKKEIIRFKEYLEEYFHIVITDEMVKDAIHLSNENRRAVQRLYGLMKLDPPPMTGKELFQILYGNKYQLDLQKVPEVLDTVRERILEEYQKNPPTGRKPRILITGCPMGGDSSKIVDVIEKHGGVVVAFENCTGIKAQDRLVDEDNPDLYAALAERYLMIGCAVMTPNDNRIELLGRTIDEFHVDGVIEMILQGCHSDSIESISVRNFIHEEKHIPYMDVVTDFSQADIAQLTVRISAFLEML</sequence>
<evidence type="ECO:0000313" key="4">
    <source>
        <dbReference type="EMBL" id="MBM6826054.1"/>
    </source>
</evidence>
<evidence type="ECO:0000256" key="1">
    <source>
        <dbReference type="ARBA" id="ARBA00001966"/>
    </source>
</evidence>
<dbReference type="Gene3D" id="3.40.50.11890">
    <property type="match status" value="1"/>
</dbReference>
<comment type="caution">
    <text evidence="4">The sequence shown here is derived from an EMBL/GenBank/DDBJ whole genome shotgun (WGS) entry which is preliminary data.</text>
</comment>
<dbReference type="NCBIfam" id="NF040772">
    <property type="entry name" value="double_cubane"/>
    <property type="match status" value="1"/>
</dbReference>
<reference evidence="4" key="1">
    <citation type="submission" date="2020-08" db="EMBL/GenBank/DDBJ databases">
        <authorList>
            <person name="Cejkova D."/>
            <person name="Kubasova T."/>
            <person name="Jahodarova E."/>
            <person name="Rychlik I."/>
        </authorList>
    </citation>
    <scope>NUCLEOTIDE SEQUENCE</scope>
    <source>
        <strain evidence="4">An420c</strain>
    </source>
</reference>
<comment type="cofactor">
    <cofactor evidence="1">
        <name>[4Fe-4S] cluster</name>
        <dbReference type="ChEBI" id="CHEBI:49883"/>
    </cofactor>
</comment>
<keyword evidence="5" id="KW-1185">Reference proteome</keyword>
<accession>A0A938X0W6</accession>
<keyword evidence="3" id="KW-0411">Iron-sulfur</keyword>
<protein>
    <submittedName>
        <fullName evidence="4">2-hydroxyacyl-CoA dehydratase</fullName>
    </submittedName>
</protein>
<dbReference type="GO" id="GO:0016836">
    <property type="term" value="F:hydro-lyase activity"/>
    <property type="evidence" value="ECO:0007669"/>
    <property type="project" value="UniProtKB-ARBA"/>
</dbReference>
<dbReference type="GO" id="GO:0051536">
    <property type="term" value="F:iron-sulfur cluster binding"/>
    <property type="evidence" value="ECO:0007669"/>
    <property type="project" value="UniProtKB-KW"/>
</dbReference>
<reference evidence="4" key="2">
    <citation type="journal article" date="2021" name="Sci. Rep.">
        <title>The distribution of antibiotic resistance genes in chicken gut microbiota commensals.</title>
        <authorList>
            <person name="Juricova H."/>
            <person name="Matiasovicova J."/>
            <person name="Kubasova T."/>
            <person name="Cejkova D."/>
            <person name="Rychlik I."/>
        </authorList>
    </citation>
    <scope>NUCLEOTIDE SEQUENCE</scope>
    <source>
        <strain evidence="4">An420c</strain>
    </source>
</reference>
<dbReference type="AlphaFoldDB" id="A0A938X0W6"/>
<dbReference type="Gene3D" id="3.40.50.11900">
    <property type="match status" value="1"/>
</dbReference>
<keyword evidence="3" id="KW-0479">Metal-binding</keyword>
<evidence type="ECO:0000256" key="2">
    <source>
        <dbReference type="ARBA" id="ARBA00005806"/>
    </source>
</evidence>
<gene>
    <name evidence="4" type="ORF">H6A13_02890</name>
</gene>
<dbReference type="PANTHER" id="PTHR30548">
    <property type="entry name" value="2-HYDROXYGLUTARYL-COA DEHYDRATASE, D-COMPONENT-RELATED"/>
    <property type="match status" value="1"/>
</dbReference>
<evidence type="ECO:0000256" key="3">
    <source>
        <dbReference type="ARBA" id="ARBA00023014"/>
    </source>
</evidence>
<dbReference type="Pfam" id="PF06050">
    <property type="entry name" value="HGD-D"/>
    <property type="match status" value="1"/>
</dbReference>
<dbReference type="Proteomes" id="UP000713880">
    <property type="component" value="Unassembled WGS sequence"/>
</dbReference>
<comment type="similarity">
    <text evidence="2">Belongs to the FldB/FldC dehydratase alpha/beta subunit family.</text>
</comment>
<evidence type="ECO:0000313" key="5">
    <source>
        <dbReference type="Proteomes" id="UP000713880"/>
    </source>
</evidence>
<dbReference type="EMBL" id="JACJLV010000006">
    <property type="protein sequence ID" value="MBM6826054.1"/>
    <property type="molecule type" value="Genomic_DNA"/>
</dbReference>
<dbReference type="Gene3D" id="1.20.1270.370">
    <property type="match status" value="1"/>
</dbReference>
<dbReference type="InterPro" id="IPR010327">
    <property type="entry name" value="FldB/FldC_alpha/beta"/>
</dbReference>
<dbReference type="RefSeq" id="WP_204908122.1">
    <property type="nucleotide sequence ID" value="NZ_JACJLV010000006.1"/>
</dbReference>
<dbReference type="InterPro" id="IPR047678">
    <property type="entry name" value="YjiM-like"/>
</dbReference>
<organism evidence="4 5">
    <name type="scientific">Mordavella massiliensis</name>
    <dbReference type="NCBI Taxonomy" id="1871024"/>
    <lineage>
        <taxon>Bacteria</taxon>
        <taxon>Bacillati</taxon>
        <taxon>Bacillota</taxon>
        <taxon>Clostridia</taxon>
        <taxon>Eubacteriales</taxon>
        <taxon>Clostridiaceae</taxon>
        <taxon>Mordavella</taxon>
    </lineage>
</organism>
<proteinExistence type="inferred from homology"/>